<dbReference type="PANTHER" id="PTHR43464">
    <property type="entry name" value="METHYLTRANSFERASE"/>
    <property type="match status" value="1"/>
</dbReference>
<dbReference type="CDD" id="cd02440">
    <property type="entry name" value="AdoMet_MTases"/>
    <property type="match status" value="1"/>
</dbReference>
<dbReference type="GO" id="GO:0032259">
    <property type="term" value="P:methylation"/>
    <property type="evidence" value="ECO:0007669"/>
    <property type="project" value="UniProtKB-KW"/>
</dbReference>
<evidence type="ECO:0000313" key="5">
    <source>
        <dbReference type="EMBL" id="SVD64934.1"/>
    </source>
</evidence>
<dbReference type="Pfam" id="PF13649">
    <property type="entry name" value="Methyltransf_25"/>
    <property type="match status" value="1"/>
</dbReference>
<evidence type="ECO:0000256" key="1">
    <source>
        <dbReference type="ARBA" id="ARBA00022603"/>
    </source>
</evidence>
<keyword evidence="1" id="KW-0489">Methyltransferase</keyword>
<proteinExistence type="predicted"/>
<dbReference type="InterPro" id="IPR041698">
    <property type="entry name" value="Methyltransf_25"/>
</dbReference>
<dbReference type="Gene3D" id="3.40.50.150">
    <property type="entry name" value="Vaccinia Virus protein VP39"/>
    <property type="match status" value="1"/>
</dbReference>
<keyword evidence="2" id="KW-0808">Transferase</keyword>
<accession>A0A382X239</accession>
<reference evidence="5" key="1">
    <citation type="submission" date="2018-05" db="EMBL/GenBank/DDBJ databases">
        <authorList>
            <person name="Lanie J.A."/>
            <person name="Ng W.-L."/>
            <person name="Kazmierczak K.M."/>
            <person name="Andrzejewski T.M."/>
            <person name="Davidsen T.M."/>
            <person name="Wayne K.J."/>
            <person name="Tettelin H."/>
            <person name="Glass J.I."/>
            <person name="Rusch D."/>
            <person name="Podicherti R."/>
            <person name="Tsui H.-C.T."/>
            <person name="Winkler M.E."/>
        </authorList>
    </citation>
    <scope>NUCLEOTIDE SEQUENCE</scope>
</reference>
<gene>
    <name evidence="5" type="ORF">METZ01_LOCUS417788</name>
</gene>
<name>A0A382X239_9ZZZZ</name>
<feature type="domain" description="Methyltransferase" evidence="4">
    <location>
        <begin position="41"/>
        <end position="127"/>
    </location>
</feature>
<sequence length="188" mass="20814">MSEAARAKWEARYGAEDYAPDQEPVLFLCEHVDTLPVGRALCLAAGTGRNAVFLAERGFAVTAVDISARGLAWCRALAERRGVEVTTVEADLLSWDFGEGEYDLVTDFYYYEQALFPAIGRALKPGGHFVFQTFSVDQALRSTGPRNRAFMVESHELLAAFAGWLIRYFEDAVVEDQAVVRIVAQKPA</sequence>
<evidence type="ECO:0000256" key="2">
    <source>
        <dbReference type="ARBA" id="ARBA00022679"/>
    </source>
</evidence>
<organism evidence="5">
    <name type="scientific">marine metagenome</name>
    <dbReference type="NCBI Taxonomy" id="408172"/>
    <lineage>
        <taxon>unclassified sequences</taxon>
        <taxon>metagenomes</taxon>
        <taxon>ecological metagenomes</taxon>
    </lineage>
</organism>
<dbReference type="EMBL" id="UINC01164207">
    <property type="protein sequence ID" value="SVD64934.1"/>
    <property type="molecule type" value="Genomic_DNA"/>
</dbReference>
<protein>
    <recommendedName>
        <fullName evidence="4">Methyltransferase domain-containing protein</fullName>
    </recommendedName>
</protein>
<dbReference type="AlphaFoldDB" id="A0A382X239"/>
<dbReference type="InterPro" id="IPR029063">
    <property type="entry name" value="SAM-dependent_MTases_sf"/>
</dbReference>
<keyword evidence="3" id="KW-0949">S-adenosyl-L-methionine</keyword>
<evidence type="ECO:0000256" key="3">
    <source>
        <dbReference type="ARBA" id="ARBA00022691"/>
    </source>
</evidence>
<dbReference type="SUPFAM" id="SSF53335">
    <property type="entry name" value="S-adenosyl-L-methionine-dependent methyltransferases"/>
    <property type="match status" value="1"/>
</dbReference>
<evidence type="ECO:0000259" key="4">
    <source>
        <dbReference type="Pfam" id="PF13649"/>
    </source>
</evidence>
<dbReference type="GO" id="GO:0008168">
    <property type="term" value="F:methyltransferase activity"/>
    <property type="evidence" value="ECO:0007669"/>
    <property type="project" value="UniProtKB-KW"/>
</dbReference>
<dbReference type="PANTHER" id="PTHR43464:SF19">
    <property type="entry name" value="UBIQUINONE BIOSYNTHESIS O-METHYLTRANSFERASE, MITOCHONDRIAL"/>
    <property type="match status" value="1"/>
</dbReference>